<dbReference type="InterPro" id="IPR051162">
    <property type="entry name" value="T4SS_component"/>
</dbReference>
<reference evidence="2" key="1">
    <citation type="journal article" date="2020" name="mSystems">
        <title>Genome- and Community-Level Interaction Insights into Carbon Utilization and Element Cycling Functions of Hydrothermarchaeota in Hydrothermal Sediment.</title>
        <authorList>
            <person name="Zhou Z."/>
            <person name="Liu Y."/>
            <person name="Xu W."/>
            <person name="Pan J."/>
            <person name="Luo Z.H."/>
            <person name="Li M."/>
        </authorList>
    </citation>
    <scope>NUCLEOTIDE SEQUENCE [LARGE SCALE GENOMIC DNA]</scope>
    <source>
        <strain evidence="2">SpSt-658</strain>
    </source>
</reference>
<dbReference type="Pfam" id="PF01935">
    <property type="entry name" value="DUF87"/>
    <property type="match status" value="1"/>
</dbReference>
<accession>A0A7C4D4C4</accession>
<comment type="caution">
    <text evidence="2">The sequence shown here is derived from an EMBL/GenBank/DDBJ whole genome shotgun (WGS) entry which is preliminary data.</text>
</comment>
<dbReference type="PANTHER" id="PTHR30121">
    <property type="entry name" value="UNCHARACTERIZED PROTEIN YJGR-RELATED"/>
    <property type="match status" value="1"/>
</dbReference>
<dbReference type="InterPro" id="IPR002789">
    <property type="entry name" value="HerA_central"/>
</dbReference>
<name>A0A7C4D4C4_9CREN</name>
<dbReference type="AlphaFoldDB" id="A0A7C4D4C4"/>
<dbReference type="EMBL" id="DTCA01000116">
    <property type="protein sequence ID" value="HGM07543.1"/>
    <property type="molecule type" value="Genomic_DNA"/>
</dbReference>
<keyword evidence="2" id="KW-0547">Nucleotide-binding</keyword>
<keyword evidence="2" id="KW-0067">ATP-binding</keyword>
<gene>
    <name evidence="2" type="ORF">ENU31_03940</name>
</gene>
<evidence type="ECO:0000259" key="1">
    <source>
        <dbReference type="Pfam" id="PF01935"/>
    </source>
</evidence>
<feature type="domain" description="Helicase HerA central" evidence="1">
    <location>
        <begin position="76"/>
        <end position="291"/>
    </location>
</feature>
<dbReference type="Gene3D" id="3.40.50.300">
    <property type="entry name" value="P-loop containing nucleotide triphosphate hydrolases"/>
    <property type="match status" value="2"/>
</dbReference>
<dbReference type="SUPFAM" id="SSF52540">
    <property type="entry name" value="P-loop containing nucleoside triphosphate hydrolases"/>
    <property type="match status" value="1"/>
</dbReference>
<proteinExistence type="predicted"/>
<sequence length="458" mass="52613">MSSGFSKFYIEGEKESFTTYFSEDLSIRSPIFMNLPEPSPEVLWRPMARYGAYIATTDICKVPWHWDPSLIQNPLMAIIGMPGAGKSETVKTLILRIKEKDIDVPVIIVDPEGEYHVIVKQLGEGVVLNIGIEHYINIFDRPSWNFNYQLWVRKAITPGILKALRMSQAQAPLMMRVLEKSIFDVYEKIYRFDPVNKETWKQQDPTLLDVVRQIESDVKPYLEGRVTKQPPLFRTKMALLERLKRWVEGEGTDFFAHPSTIKLSDLLNQPVVVFNIKALPNDARDMFTFYIFNYFYALMEMLPPLPTFKLRLILVFDEGWILLKSERGEESPLAPLFRRARKYGFASIIATQNYKDVSGDILPLVGTVILLRIRDADAVKKLAETLKIPERISNQIPTLPTGKAVVSIAWRRTDFQNANIPFLVNVETAVEPQITLIMYKKGGAEDVFRSLRSQMSRT</sequence>
<dbReference type="PANTHER" id="PTHR30121:SF11">
    <property type="entry name" value="AAA+ ATPASE DOMAIN-CONTAINING PROTEIN"/>
    <property type="match status" value="1"/>
</dbReference>
<evidence type="ECO:0000313" key="2">
    <source>
        <dbReference type="EMBL" id="HGM07543.1"/>
    </source>
</evidence>
<protein>
    <submittedName>
        <fullName evidence="2">ATP-binding protein</fullName>
    </submittedName>
</protein>
<dbReference type="InterPro" id="IPR027417">
    <property type="entry name" value="P-loop_NTPase"/>
</dbReference>
<dbReference type="GO" id="GO:0005524">
    <property type="term" value="F:ATP binding"/>
    <property type="evidence" value="ECO:0007669"/>
    <property type="project" value="UniProtKB-KW"/>
</dbReference>
<organism evidence="2">
    <name type="scientific">Ignisphaera aggregans</name>
    <dbReference type="NCBI Taxonomy" id="334771"/>
    <lineage>
        <taxon>Archaea</taxon>
        <taxon>Thermoproteota</taxon>
        <taxon>Thermoprotei</taxon>
        <taxon>Desulfurococcales</taxon>
        <taxon>Desulfurococcaceae</taxon>
        <taxon>Ignisphaera</taxon>
    </lineage>
</organism>